<dbReference type="OrthoDB" id="6399977at2"/>
<proteinExistence type="predicted"/>
<dbReference type="Gene3D" id="3.10.450.40">
    <property type="match status" value="1"/>
</dbReference>
<dbReference type="Pfam" id="PF03413">
    <property type="entry name" value="PepSY"/>
    <property type="match status" value="1"/>
</dbReference>
<dbReference type="Proteomes" id="UP000032427">
    <property type="component" value="Chromosome 1"/>
</dbReference>
<reference evidence="4" key="1">
    <citation type="submission" date="2014-09" db="EMBL/GenBank/DDBJ databases">
        <authorList>
            <person name="Hjerde E."/>
        </authorList>
    </citation>
    <scope>NUCLEOTIDE SEQUENCE [LARGE SCALE GENOMIC DNA]</scope>
    <source>
        <strain evidence="4">06/09/139</strain>
    </source>
</reference>
<feature type="chain" id="PRO_5001857623" evidence="1">
    <location>
        <begin position="25"/>
        <end position="129"/>
    </location>
</feature>
<dbReference type="GeneID" id="28540813"/>
<dbReference type="STRING" id="80852.AWOD_I_1249"/>
<evidence type="ECO:0000259" key="2">
    <source>
        <dbReference type="Pfam" id="PF03413"/>
    </source>
</evidence>
<dbReference type="AlphaFoldDB" id="A0A090IPT0"/>
<dbReference type="InterPro" id="IPR025711">
    <property type="entry name" value="PepSY"/>
</dbReference>
<gene>
    <name evidence="3" type="ORF">AWOD_I_1249</name>
</gene>
<accession>A0A090IPT0</accession>
<feature type="domain" description="PepSY" evidence="2">
    <location>
        <begin position="66"/>
        <end position="119"/>
    </location>
</feature>
<name>A0A090IPT0_9GAMM</name>
<sequence length="129" mass="14667">MLKKPAIYLAALFTFFPLSQSAFANDHPDGHQLIQDVQQNGAKIDIDEDQDEVYDAVQAGLVKPFSELYAMVEKDFHGRIIKVELDEDDNEWTYELKLVHESNIIKVEYDAATLAITEIKGRDIRAALK</sequence>
<dbReference type="PATRIC" id="fig|80852.17.peg.1284"/>
<keyword evidence="1" id="KW-0732">Signal</keyword>
<evidence type="ECO:0000313" key="3">
    <source>
        <dbReference type="EMBL" id="CED71333.1"/>
    </source>
</evidence>
<protein>
    <submittedName>
        <fullName evidence="3">Putative exported protein</fullName>
    </submittedName>
</protein>
<dbReference type="HOGENOM" id="CLU_136273_0_0_6"/>
<dbReference type="KEGG" id="awd:AWOD_I_1249"/>
<keyword evidence="4" id="KW-1185">Reference proteome</keyword>
<organism evidence="3 4">
    <name type="scientific">Aliivibrio wodanis</name>
    <dbReference type="NCBI Taxonomy" id="80852"/>
    <lineage>
        <taxon>Bacteria</taxon>
        <taxon>Pseudomonadati</taxon>
        <taxon>Pseudomonadota</taxon>
        <taxon>Gammaproteobacteria</taxon>
        <taxon>Vibrionales</taxon>
        <taxon>Vibrionaceae</taxon>
        <taxon>Aliivibrio</taxon>
    </lineage>
</organism>
<dbReference type="EMBL" id="LN554846">
    <property type="protein sequence ID" value="CED71333.1"/>
    <property type="molecule type" value="Genomic_DNA"/>
</dbReference>
<evidence type="ECO:0000313" key="4">
    <source>
        <dbReference type="Proteomes" id="UP000032427"/>
    </source>
</evidence>
<evidence type="ECO:0000256" key="1">
    <source>
        <dbReference type="SAM" id="SignalP"/>
    </source>
</evidence>
<feature type="signal peptide" evidence="1">
    <location>
        <begin position="1"/>
        <end position="24"/>
    </location>
</feature>